<dbReference type="Proteomes" id="UP000002043">
    <property type="component" value="Chromosome"/>
</dbReference>
<comment type="similarity">
    <text evidence="4 10">Belongs to the NAD(P)-dependent epimerase/dehydratase family.</text>
</comment>
<dbReference type="NCBIfam" id="TIGR01179">
    <property type="entry name" value="galE"/>
    <property type="match status" value="1"/>
</dbReference>
<dbReference type="InterPro" id="IPR001509">
    <property type="entry name" value="Epimerase_deHydtase"/>
</dbReference>
<dbReference type="eggNOG" id="COG1087">
    <property type="taxonomic scope" value="Bacteria"/>
</dbReference>
<feature type="domain" description="NAD-dependent epimerase/dehydratase" evidence="11">
    <location>
        <begin position="3"/>
        <end position="251"/>
    </location>
</feature>
<gene>
    <name evidence="12" type="ordered locus">Thal_0996</name>
</gene>
<evidence type="ECO:0000256" key="4">
    <source>
        <dbReference type="ARBA" id="ARBA00007637"/>
    </source>
</evidence>
<dbReference type="InterPro" id="IPR036291">
    <property type="entry name" value="NAD(P)-bd_dom_sf"/>
</dbReference>
<proteinExistence type="inferred from homology"/>
<dbReference type="RefSeq" id="WP_012992034.1">
    <property type="nucleotide sequence ID" value="NC_013894.1"/>
</dbReference>
<evidence type="ECO:0000313" key="12">
    <source>
        <dbReference type="EMBL" id="ADC89628.1"/>
    </source>
</evidence>
<dbReference type="PANTHER" id="PTHR43725">
    <property type="entry name" value="UDP-GLUCOSE 4-EPIMERASE"/>
    <property type="match status" value="1"/>
</dbReference>
<dbReference type="HOGENOM" id="CLU_007383_1_10_0"/>
<accession>D3SLJ8</accession>
<evidence type="ECO:0000256" key="5">
    <source>
        <dbReference type="ARBA" id="ARBA00013189"/>
    </source>
</evidence>
<comment type="subunit">
    <text evidence="10">Homodimer.</text>
</comment>
<dbReference type="Gene3D" id="3.40.50.720">
    <property type="entry name" value="NAD(P)-binding Rossmann-like Domain"/>
    <property type="match status" value="1"/>
</dbReference>
<evidence type="ECO:0000313" key="13">
    <source>
        <dbReference type="Proteomes" id="UP000002043"/>
    </source>
</evidence>
<dbReference type="Pfam" id="PF01370">
    <property type="entry name" value="Epimerase"/>
    <property type="match status" value="1"/>
</dbReference>
<comment type="cofactor">
    <cofactor evidence="2 10">
        <name>NAD(+)</name>
        <dbReference type="ChEBI" id="CHEBI:57540"/>
    </cofactor>
</comment>
<keyword evidence="9 10" id="KW-0119">Carbohydrate metabolism</keyword>
<evidence type="ECO:0000256" key="9">
    <source>
        <dbReference type="ARBA" id="ARBA00023277"/>
    </source>
</evidence>
<evidence type="ECO:0000256" key="6">
    <source>
        <dbReference type="ARBA" id="ARBA00018569"/>
    </source>
</evidence>
<dbReference type="GO" id="GO:0003978">
    <property type="term" value="F:UDP-glucose 4-epimerase activity"/>
    <property type="evidence" value="ECO:0007669"/>
    <property type="project" value="UniProtKB-UniRule"/>
</dbReference>
<evidence type="ECO:0000256" key="7">
    <source>
        <dbReference type="ARBA" id="ARBA00023027"/>
    </source>
</evidence>
<dbReference type="SUPFAM" id="SSF51735">
    <property type="entry name" value="NAD(P)-binding Rossmann-fold domains"/>
    <property type="match status" value="1"/>
</dbReference>
<keyword evidence="13" id="KW-1185">Reference proteome</keyword>
<evidence type="ECO:0000256" key="2">
    <source>
        <dbReference type="ARBA" id="ARBA00001911"/>
    </source>
</evidence>
<evidence type="ECO:0000259" key="11">
    <source>
        <dbReference type="Pfam" id="PF01370"/>
    </source>
</evidence>
<name>D3SLJ8_THEAH</name>
<dbReference type="UniPathway" id="UPA00214"/>
<protein>
    <recommendedName>
        <fullName evidence="6 10">UDP-glucose 4-epimerase</fullName>
        <ecNumber evidence="5 10">5.1.3.2</ecNumber>
    </recommendedName>
</protein>
<dbReference type="OrthoDB" id="9801029at2"/>
<comment type="pathway">
    <text evidence="3 10">Carbohydrate metabolism; galactose metabolism.</text>
</comment>
<dbReference type="EC" id="5.1.3.2" evidence="5 10"/>
<dbReference type="PANTHER" id="PTHR43725:SF53">
    <property type="entry name" value="UDP-ARABINOSE 4-EPIMERASE 1"/>
    <property type="match status" value="1"/>
</dbReference>
<evidence type="ECO:0000256" key="1">
    <source>
        <dbReference type="ARBA" id="ARBA00000083"/>
    </source>
</evidence>
<dbReference type="GO" id="GO:0033499">
    <property type="term" value="P:galactose catabolic process via UDP-galactose, Leloir pathway"/>
    <property type="evidence" value="ECO:0007669"/>
    <property type="project" value="TreeGrafter"/>
</dbReference>
<dbReference type="CDD" id="cd05247">
    <property type="entry name" value="UDP_G4E_1_SDR_e"/>
    <property type="match status" value="1"/>
</dbReference>
<evidence type="ECO:0000256" key="10">
    <source>
        <dbReference type="RuleBase" id="RU366046"/>
    </source>
</evidence>
<keyword evidence="7 10" id="KW-0520">NAD</keyword>
<dbReference type="AlphaFoldDB" id="D3SLJ8"/>
<comment type="catalytic activity">
    <reaction evidence="1 10">
        <text>UDP-alpha-D-glucose = UDP-alpha-D-galactose</text>
        <dbReference type="Rhea" id="RHEA:22168"/>
        <dbReference type="ChEBI" id="CHEBI:58885"/>
        <dbReference type="ChEBI" id="CHEBI:66914"/>
        <dbReference type="EC" id="5.1.3.2"/>
    </reaction>
</comment>
<dbReference type="STRING" id="638303.Thal_0996"/>
<sequence length="327" mass="36731">MKVLVTGGAGYIGSHMVKLLGEKGYQVLVVDNLSTGKREAVLYGRLVVLDLLLYAPLEELMLDFRPDIVMHFAAKILVHESVRKPLEYYENNLQATWNLLRAMKRAGVKYMIFSSSAAVYGTPSSLPVKESDPTVPINPYGWSKLMGERMVEDFARAEGLKFGILRYFNVAGADPELKLGPVKQNPTHLIARAVKVAKGDIPYLEVYGTDYPTPDGTCVRDYIHVTDLCNAHLRVLEYLLEGGQSDVFNVGYGKGYSVLEVIRVVKEVTGRDFEVRYTERREGDPPELVADPAKLVTLTGWKPSFDDLSFIVKTLWEWELILEKHDS</sequence>
<evidence type="ECO:0000256" key="8">
    <source>
        <dbReference type="ARBA" id="ARBA00023235"/>
    </source>
</evidence>
<keyword evidence="8 10" id="KW-0413">Isomerase</keyword>
<dbReference type="Gene3D" id="3.90.25.10">
    <property type="entry name" value="UDP-galactose 4-epimerase, domain 1"/>
    <property type="match status" value="1"/>
</dbReference>
<dbReference type="InterPro" id="IPR005886">
    <property type="entry name" value="UDP_G4E"/>
</dbReference>
<dbReference type="KEGG" id="tal:Thal_0996"/>
<evidence type="ECO:0000256" key="3">
    <source>
        <dbReference type="ARBA" id="ARBA00004947"/>
    </source>
</evidence>
<reference evidence="13" key="1">
    <citation type="journal article" date="2010" name="Stand. Genomic Sci.">
        <title>Complete genome sequence of Thermocrinis albus type strain (HI 11/12T).</title>
        <authorList>
            <person name="Wirth R."/>
            <person name="Sikorski J."/>
            <person name="Brambilla E."/>
            <person name="Misra M."/>
            <person name="Lapidus A."/>
            <person name="Copeland A."/>
            <person name="Nolan M."/>
            <person name="Lucas S."/>
            <person name="Chen F."/>
            <person name="Tice H."/>
            <person name="Cheng J.F."/>
            <person name="Han C."/>
            <person name="Detter J.C."/>
            <person name="Tapia R."/>
            <person name="Bruce D."/>
            <person name="Goodwin L."/>
            <person name="Pitluck S."/>
            <person name="Pati A."/>
            <person name="Anderson I."/>
            <person name="Ivanova N."/>
            <person name="Mavromatis K."/>
            <person name="Mikhailova N."/>
            <person name="Chen A."/>
            <person name="Palaniappan K."/>
            <person name="Bilek Y."/>
            <person name="Hader T."/>
            <person name="Land M."/>
            <person name="Hauser L."/>
            <person name="Chang Y.J."/>
            <person name="Jeffries C.D."/>
            <person name="Tindall B.J."/>
            <person name="Rohde M."/>
            <person name="Goker M."/>
            <person name="Bristow J."/>
            <person name="Eisen J.A."/>
            <person name="Markowitz V."/>
            <person name="Hugenholtz P."/>
            <person name="Kyrpides N.C."/>
            <person name="Klenk H.P."/>
        </authorList>
    </citation>
    <scope>NUCLEOTIDE SEQUENCE [LARGE SCALE GENOMIC DNA]</scope>
    <source>
        <strain evidence="13">DSM 14484 / JCM 11386 / HI 11/12</strain>
    </source>
</reference>
<organism evidence="12 13">
    <name type="scientific">Thermocrinis albus (strain DSM 14484 / JCM 11386 / HI 11/12)</name>
    <dbReference type="NCBI Taxonomy" id="638303"/>
    <lineage>
        <taxon>Bacteria</taxon>
        <taxon>Pseudomonadati</taxon>
        <taxon>Aquificota</taxon>
        <taxon>Aquificia</taxon>
        <taxon>Aquificales</taxon>
        <taxon>Aquificaceae</taxon>
        <taxon>Thermocrinis</taxon>
    </lineage>
</organism>
<dbReference type="EMBL" id="CP001931">
    <property type="protein sequence ID" value="ADC89628.1"/>
    <property type="molecule type" value="Genomic_DNA"/>
</dbReference>